<dbReference type="AlphaFoldDB" id="A0A160V9I0"/>
<name>A0A160V9I0_9ZZZZ</name>
<sequence>MGPPSRLSYPCRRRPKGRLGAVGAWPSGTSKAGANDKNRVSARGYRSISQDSGQAARNKRTKSLRNPSNEKDSTIKTIVRRRTAMKRDLHNRVHSDNACTVSGSSSTELPVKGPPPPIETTAQGNPPPQEPAQVVVPAPIYDSAIVRSSSPAGAYTLKATSGLPSGCAEFDGFNVERVGDSFRVEVTNLMPRLSLIVACTSIYGYSESEISLESRLIVGETYTVTINEDITISLTRQEDVVLPMVEKELPNENAEVAETDGGYLLTVASRFPMGSRCSRFNGYEINRRFTD</sequence>
<gene>
    <name evidence="2" type="ORF">MGWOODY_Clf1526</name>
</gene>
<proteinExistence type="predicted"/>
<organism evidence="2">
    <name type="scientific">hydrothermal vent metagenome</name>
    <dbReference type="NCBI Taxonomy" id="652676"/>
    <lineage>
        <taxon>unclassified sequences</taxon>
        <taxon>metagenomes</taxon>
        <taxon>ecological metagenomes</taxon>
    </lineage>
</organism>
<evidence type="ECO:0000256" key="1">
    <source>
        <dbReference type="SAM" id="MobiDB-lite"/>
    </source>
</evidence>
<protein>
    <submittedName>
        <fullName evidence="2">Uncharacterized protein</fullName>
    </submittedName>
</protein>
<feature type="compositionally biased region" description="Polar residues" evidence="1">
    <location>
        <begin position="97"/>
        <end position="108"/>
    </location>
</feature>
<dbReference type="EMBL" id="FAXA01000286">
    <property type="protein sequence ID" value="CUV02672.1"/>
    <property type="molecule type" value="Genomic_DNA"/>
</dbReference>
<feature type="region of interest" description="Disordered" evidence="1">
    <location>
        <begin position="85"/>
        <end position="130"/>
    </location>
</feature>
<evidence type="ECO:0000313" key="2">
    <source>
        <dbReference type="EMBL" id="CUV02672.1"/>
    </source>
</evidence>
<accession>A0A160V9I0</accession>
<reference evidence="2" key="1">
    <citation type="submission" date="2015-10" db="EMBL/GenBank/DDBJ databases">
        <authorList>
            <person name="Gilbert D.G."/>
        </authorList>
    </citation>
    <scope>NUCLEOTIDE SEQUENCE</scope>
</reference>
<feature type="region of interest" description="Disordered" evidence="1">
    <location>
        <begin position="1"/>
        <end position="73"/>
    </location>
</feature>
<feature type="compositionally biased region" description="Basic and acidic residues" evidence="1">
    <location>
        <begin position="85"/>
        <end position="95"/>
    </location>
</feature>